<evidence type="ECO:0000256" key="3">
    <source>
        <dbReference type="ARBA" id="ARBA00022705"/>
    </source>
</evidence>
<dbReference type="InterPro" id="IPR016136">
    <property type="entry name" value="DNA_helicase_N/primase_C"/>
</dbReference>
<dbReference type="Gene3D" id="3.40.50.300">
    <property type="entry name" value="P-loop containing nucleotide triphosphate hydrolases"/>
    <property type="match status" value="1"/>
</dbReference>
<evidence type="ECO:0000313" key="16">
    <source>
        <dbReference type="Proteomes" id="UP000001823"/>
    </source>
</evidence>
<dbReference type="GO" id="GO:1990077">
    <property type="term" value="C:primosome complex"/>
    <property type="evidence" value="ECO:0007669"/>
    <property type="project" value="UniProtKB-UniRule"/>
</dbReference>
<dbReference type="HOGENOM" id="CLU_005373_0_0_9"/>
<dbReference type="NCBIfam" id="NF004109">
    <property type="entry name" value="PRK05595.1"/>
    <property type="match status" value="1"/>
</dbReference>
<evidence type="ECO:0000313" key="15">
    <source>
        <dbReference type="EMBL" id="ABG83376.1"/>
    </source>
</evidence>
<dbReference type="EMBL" id="CP000246">
    <property type="protein sequence ID" value="ABG83376.1"/>
    <property type="molecule type" value="Genomic_DNA"/>
</dbReference>
<comment type="similarity">
    <text evidence="1 12">Belongs to the helicase family. DnaB subfamily.</text>
</comment>
<dbReference type="GO" id="GO:0043139">
    <property type="term" value="F:5'-3' DNA helicase activity"/>
    <property type="evidence" value="ECO:0007669"/>
    <property type="project" value="UniProtKB-EC"/>
</dbReference>
<dbReference type="KEGG" id="cpf:CPF_2970"/>
<dbReference type="STRING" id="195103.CPF_2970"/>
<dbReference type="FunFam" id="3.40.50.300:FF:000076">
    <property type="entry name" value="Replicative DNA helicase"/>
    <property type="match status" value="1"/>
</dbReference>
<dbReference type="GO" id="GO:0005524">
    <property type="term" value="F:ATP binding"/>
    <property type="evidence" value="ECO:0007669"/>
    <property type="project" value="UniProtKB-UniRule"/>
</dbReference>
<dbReference type="Proteomes" id="UP000001823">
    <property type="component" value="Chromosome"/>
</dbReference>
<dbReference type="InterPro" id="IPR007694">
    <property type="entry name" value="DNA_helicase_DnaB-like_C"/>
</dbReference>
<evidence type="ECO:0000256" key="11">
    <source>
        <dbReference type="NCBIfam" id="TIGR00665"/>
    </source>
</evidence>
<dbReference type="SUPFAM" id="SSF52540">
    <property type="entry name" value="P-loop containing nucleoside triphosphate hydrolases"/>
    <property type="match status" value="1"/>
</dbReference>
<dbReference type="Gene3D" id="1.10.860.10">
    <property type="entry name" value="DNAb Helicase, Chain A"/>
    <property type="match status" value="1"/>
</dbReference>
<dbReference type="SMART" id="SM00382">
    <property type="entry name" value="AAA"/>
    <property type="match status" value="1"/>
</dbReference>
<keyword evidence="7 12" id="KW-0067">ATP-binding</keyword>
<dbReference type="RefSeq" id="WP_003451036.1">
    <property type="nucleotide sequence ID" value="NC_008261.1"/>
</dbReference>
<name>A0A0H2YQV1_CLOP1</name>
<accession>A0A0H2YQV1</accession>
<dbReference type="NCBIfam" id="TIGR00665">
    <property type="entry name" value="DnaB"/>
    <property type="match status" value="1"/>
</dbReference>
<dbReference type="InterPro" id="IPR007693">
    <property type="entry name" value="DNA_helicase_DnaB-like_N"/>
</dbReference>
<dbReference type="InterPro" id="IPR036185">
    <property type="entry name" value="DNA_heli_DnaB-like_N_sf"/>
</dbReference>
<dbReference type="Pfam" id="PF03796">
    <property type="entry name" value="DnaB_C"/>
    <property type="match status" value="1"/>
</dbReference>
<evidence type="ECO:0000256" key="10">
    <source>
        <dbReference type="ARBA" id="ARBA00048954"/>
    </source>
</evidence>
<evidence type="ECO:0000256" key="7">
    <source>
        <dbReference type="ARBA" id="ARBA00022840"/>
    </source>
</evidence>
<dbReference type="GO" id="GO:0016887">
    <property type="term" value="F:ATP hydrolysis activity"/>
    <property type="evidence" value="ECO:0007669"/>
    <property type="project" value="RHEA"/>
</dbReference>
<dbReference type="AlphaFoldDB" id="A0A0H2YQV1"/>
<reference evidence="15 16" key="1">
    <citation type="journal article" date="2006" name="Genome Res.">
        <title>Skewed genomic variability in strains of the toxigenic bacterial pathogen, Clostridium perfringens.</title>
        <authorList>
            <person name="Myers G.S."/>
            <person name="Rasko D.A."/>
            <person name="Cheung J.K."/>
            <person name="Ravel J."/>
            <person name="Seshadri R."/>
            <person name="Deboy R.T."/>
            <person name="Ren Q."/>
            <person name="Varga J."/>
            <person name="Awad M.M."/>
            <person name="Brinkac L.M."/>
            <person name="Daugherty S.C."/>
            <person name="Haft D.H."/>
            <person name="Dodson R.J."/>
            <person name="Madupu R."/>
            <person name="Nelson W.C."/>
            <person name="Rosovitz M.J."/>
            <person name="Sullivan S.A."/>
            <person name="Khouri H."/>
            <person name="Dimitrov G.I."/>
            <person name="Watkins K.L."/>
            <person name="Mulligan S."/>
            <person name="Benton J."/>
            <person name="Radune D."/>
            <person name="Fisher D.J."/>
            <person name="Atkins H.S."/>
            <person name="Hiscox T."/>
            <person name="Jost B.H."/>
            <person name="Billington S.J."/>
            <person name="Songer J.G."/>
            <person name="McClane B.A."/>
            <person name="Titball R.W."/>
            <person name="Rood J.I."/>
            <person name="Melville S.B."/>
            <person name="Paulsen I.T."/>
        </authorList>
    </citation>
    <scope>NUCLEOTIDE SEQUENCE [LARGE SCALE GENOMIC DNA]</scope>
    <source>
        <strain evidence="16">ATCC 13124 / DSM 756 / JCM 1290 / NCIMB 6125 / NCTC 8237 / S 107 / Type A</strain>
    </source>
</reference>
<feature type="domain" description="SF4 helicase" evidence="14">
    <location>
        <begin position="178"/>
        <end position="441"/>
    </location>
</feature>
<keyword evidence="2 12" id="KW-0639">Primosome</keyword>
<dbReference type="PANTHER" id="PTHR30153">
    <property type="entry name" value="REPLICATIVE DNA HELICASE DNAB"/>
    <property type="match status" value="1"/>
</dbReference>
<dbReference type="GO" id="GO:0006269">
    <property type="term" value="P:DNA replication, synthesis of primer"/>
    <property type="evidence" value="ECO:0007669"/>
    <property type="project" value="UniProtKB-UniRule"/>
</dbReference>
<evidence type="ECO:0000256" key="5">
    <source>
        <dbReference type="ARBA" id="ARBA00022801"/>
    </source>
</evidence>
<proteinExistence type="inferred from homology"/>
<dbReference type="GO" id="GO:0005829">
    <property type="term" value="C:cytosol"/>
    <property type="evidence" value="ECO:0007669"/>
    <property type="project" value="TreeGrafter"/>
</dbReference>
<keyword evidence="4 12" id="KW-0547">Nucleotide-binding</keyword>
<evidence type="ECO:0000256" key="8">
    <source>
        <dbReference type="ARBA" id="ARBA00023125"/>
    </source>
</evidence>
<evidence type="ECO:0000256" key="1">
    <source>
        <dbReference type="ARBA" id="ARBA00008428"/>
    </source>
</evidence>
<dbReference type="Pfam" id="PF00772">
    <property type="entry name" value="DnaB"/>
    <property type="match status" value="1"/>
</dbReference>
<dbReference type="GeneID" id="93000751"/>
<evidence type="ECO:0000256" key="9">
    <source>
        <dbReference type="ARBA" id="ARBA00023235"/>
    </source>
</evidence>
<dbReference type="CDD" id="cd00984">
    <property type="entry name" value="DnaB_C"/>
    <property type="match status" value="1"/>
</dbReference>
<comment type="catalytic activity">
    <reaction evidence="10 12">
        <text>ATP + H2O = ADP + phosphate + H(+)</text>
        <dbReference type="Rhea" id="RHEA:13065"/>
        <dbReference type="ChEBI" id="CHEBI:15377"/>
        <dbReference type="ChEBI" id="CHEBI:15378"/>
        <dbReference type="ChEBI" id="CHEBI:30616"/>
        <dbReference type="ChEBI" id="CHEBI:43474"/>
        <dbReference type="ChEBI" id="CHEBI:456216"/>
        <dbReference type="EC" id="5.6.2.3"/>
    </reaction>
</comment>
<evidence type="ECO:0000256" key="13">
    <source>
        <dbReference type="SAM" id="Coils"/>
    </source>
</evidence>
<dbReference type="InterPro" id="IPR027417">
    <property type="entry name" value="P-loop_NTPase"/>
</dbReference>
<dbReference type="InterPro" id="IPR007692">
    <property type="entry name" value="DNA_helicase_DnaB"/>
</dbReference>
<evidence type="ECO:0000256" key="6">
    <source>
        <dbReference type="ARBA" id="ARBA00022806"/>
    </source>
</evidence>
<evidence type="ECO:0000256" key="2">
    <source>
        <dbReference type="ARBA" id="ARBA00022515"/>
    </source>
</evidence>
<dbReference type="NCBIfam" id="NF004384">
    <property type="entry name" value="PRK05748.1"/>
    <property type="match status" value="1"/>
</dbReference>
<keyword evidence="3 12" id="KW-0235">DNA replication</keyword>
<keyword evidence="5 12" id="KW-0378">Hydrolase</keyword>
<keyword evidence="13" id="KW-0175">Coiled coil</keyword>
<dbReference type="FunFam" id="1.10.860.10:FF:000001">
    <property type="entry name" value="Replicative DNA helicase"/>
    <property type="match status" value="1"/>
</dbReference>
<dbReference type="PANTHER" id="PTHR30153:SF2">
    <property type="entry name" value="REPLICATIVE DNA HELICASE"/>
    <property type="match status" value="1"/>
</dbReference>
<keyword evidence="9" id="KW-0413">Isomerase</keyword>
<keyword evidence="16" id="KW-1185">Reference proteome</keyword>
<dbReference type="EC" id="5.6.2.3" evidence="11 12"/>
<evidence type="ECO:0000259" key="14">
    <source>
        <dbReference type="PROSITE" id="PS51199"/>
    </source>
</evidence>
<dbReference type="GO" id="GO:0003677">
    <property type="term" value="F:DNA binding"/>
    <property type="evidence" value="ECO:0007669"/>
    <property type="project" value="UniProtKB-UniRule"/>
</dbReference>
<keyword evidence="6 12" id="KW-0347">Helicase</keyword>
<dbReference type="PROSITE" id="PS51199">
    <property type="entry name" value="SF4_HELICASE"/>
    <property type="match status" value="1"/>
</dbReference>
<comment type="function">
    <text evidence="12">The main replicative DNA helicase, it participates in initiation and elongation during chromosome replication. Travels ahead of the DNA replisome, separating dsDNA into templates for DNA synthesis. A processive ATP-dependent 5'-3' DNA helicase it has DNA-dependent ATPase activity.</text>
</comment>
<gene>
    <name evidence="15" type="primary">dnaB</name>
    <name evidence="15" type="ordered locus">CPF_2970</name>
</gene>
<dbReference type="SUPFAM" id="SSF48024">
    <property type="entry name" value="N-terminal domain of DnaB helicase"/>
    <property type="match status" value="1"/>
</dbReference>
<sequence>MEAPVMKSLPQSIEAEQSVLGAMIIDRTTIAQAAEVLNKDSFYRDAHKVIFQSIIEMYQRDQAVDQLTLLEYLKSTDRLEKAGGISYVTEISASVLSTVNIKSYIKIVDEKAMLRRLIKSSTEIIENCYNNQEDVEKVIDSAEKKIFDLSEKRSSNDFEPLSVVLERGFEQIEAIFNNEGELTGVGSGFKDLDEMTSGFQKGDMVLIAARPSMGKTTFALNIAEHAALREGKSVVIFSLEMSKEQLAYKLLCSEANVDMLSLRTGKLTPEDWDNIARASGPLASAKIYIDDTAGVSVMEMRSKCRRLKMEYGIDLILIDYLQLMSGSGESRQQEVAEISRNIKAIAKEMECPVIALSQLSRAPEQRADHRPMLSDLRESGSIEQDADLVMFLYRDEYYNKETEDKNVGECIIAKQRNGPVGTVKLAWLGQYSKFADYEAIHKDV</sequence>
<dbReference type="InterPro" id="IPR003593">
    <property type="entry name" value="AAA+_ATPase"/>
</dbReference>
<dbReference type="PaxDb" id="195103-CPF_2970"/>
<evidence type="ECO:0000256" key="12">
    <source>
        <dbReference type="RuleBase" id="RU362085"/>
    </source>
</evidence>
<feature type="coiled-coil region" evidence="13">
    <location>
        <begin position="125"/>
        <end position="152"/>
    </location>
</feature>
<evidence type="ECO:0000256" key="4">
    <source>
        <dbReference type="ARBA" id="ARBA00022741"/>
    </source>
</evidence>
<protein>
    <recommendedName>
        <fullName evidence="11 12">Replicative DNA helicase</fullName>
        <ecNumber evidence="11 12">5.6.2.3</ecNumber>
    </recommendedName>
</protein>
<organism evidence="15 16">
    <name type="scientific">Clostridium perfringens (strain ATCC 13124 / DSM 756 / JCM 1290 / NCIMB 6125 / NCTC 8237 / Type A)</name>
    <dbReference type="NCBI Taxonomy" id="195103"/>
    <lineage>
        <taxon>Bacteria</taxon>
        <taxon>Bacillati</taxon>
        <taxon>Bacillota</taxon>
        <taxon>Clostridia</taxon>
        <taxon>Eubacteriales</taxon>
        <taxon>Clostridiaceae</taxon>
        <taxon>Clostridium</taxon>
    </lineage>
</organism>
<keyword evidence="8 12" id="KW-0238">DNA-binding</keyword>
<dbReference type="GO" id="GO:0042802">
    <property type="term" value="F:identical protein binding"/>
    <property type="evidence" value="ECO:0007669"/>
    <property type="project" value="UniProtKB-ARBA"/>
</dbReference>
<dbReference type="eggNOG" id="COG0305">
    <property type="taxonomic scope" value="Bacteria"/>
</dbReference>